<dbReference type="AlphaFoldDB" id="C0EFL3"/>
<protein>
    <submittedName>
        <fullName evidence="1">Uncharacterized protein</fullName>
    </submittedName>
</protein>
<dbReference type="Proteomes" id="UP000003340">
    <property type="component" value="Unassembled WGS sequence"/>
</dbReference>
<reference evidence="1 2" key="2">
    <citation type="submission" date="2009-02" db="EMBL/GenBank/DDBJ databases">
        <title>Draft genome sequence of Clostridium methylpentosum (DSM 5476).</title>
        <authorList>
            <person name="Sudarsanam P."/>
            <person name="Ley R."/>
            <person name="Guruge J."/>
            <person name="Turnbaugh P.J."/>
            <person name="Mahowald M."/>
            <person name="Liep D."/>
            <person name="Gordon J."/>
        </authorList>
    </citation>
    <scope>NUCLEOTIDE SEQUENCE [LARGE SCALE GENOMIC DNA]</scope>
    <source>
        <strain evidence="1 2">DSM 5476</strain>
    </source>
</reference>
<evidence type="ECO:0000313" key="2">
    <source>
        <dbReference type="Proteomes" id="UP000003340"/>
    </source>
</evidence>
<dbReference type="EMBL" id="ACEC01000093">
    <property type="protein sequence ID" value="EEG29642.1"/>
    <property type="molecule type" value="Genomic_DNA"/>
</dbReference>
<reference evidence="1 2" key="1">
    <citation type="submission" date="2009-01" db="EMBL/GenBank/DDBJ databases">
        <authorList>
            <person name="Fulton L."/>
            <person name="Clifton S."/>
            <person name="Fulton B."/>
            <person name="Xu J."/>
            <person name="Minx P."/>
            <person name="Pepin K.H."/>
            <person name="Johnson M."/>
            <person name="Bhonagiri V."/>
            <person name="Nash W.E."/>
            <person name="Mardis E.R."/>
            <person name="Wilson R.K."/>
        </authorList>
    </citation>
    <scope>NUCLEOTIDE SEQUENCE [LARGE SCALE GENOMIC DNA]</scope>
    <source>
        <strain evidence="1 2">DSM 5476</strain>
    </source>
</reference>
<name>C0EFL3_9FIRM</name>
<proteinExistence type="predicted"/>
<keyword evidence="2" id="KW-1185">Reference proteome</keyword>
<accession>C0EFL3</accession>
<sequence>MSLGVRFELPTKENVQITLFQPFYCSKLSAETQGFVHSLFTIVDQNF</sequence>
<dbReference type="HOGENOM" id="CLU_3166505_0_0_9"/>
<dbReference type="STRING" id="537013.CLOSTMETH_02655"/>
<comment type="caution">
    <text evidence="1">The sequence shown here is derived from an EMBL/GenBank/DDBJ whole genome shotgun (WGS) entry which is preliminary data.</text>
</comment>
<evidence type="ECO:0000313" key="1">
    <source>
        <dbReference type="EMBL" id="EEG29642.1"/>
    </source>
</evidence>
<organism evidence="1 2">
    <name type="scientific">[Clostridium] methylpentosum DSM 5476</name>
    <dbReference type="NCBI Taxonomy" id="537013"/>
    <lineage>
        <taxon>Bacteria</taxon>
        <taxon>Bacillati</taxon>
        <taxon>Bacillota</taxon>
        <taxon>Clostridia</taxon>
        <taxon>Eubacteriales</taxon>
        <taxon>Oscillospiraceae</taxon>
        <taxon>Oscillospiraceae incertae sedis</taxon>
    </lineage>
</organism>
<gene>
    <name evidence="1" type="ORF">CLOSTMETH_02655</name>
</gene>